<dbReference type="Proteomes" id="UP001430306">
    <property type="component" value="Unassembled WGS sequence"/>
</dbReference>
<dbReference type="InterPro" id="IPR013783">
    <property type="entry name" value="Ig-like_fold"/>
</dbReference>
<dbReference type="Pfam" id="PF08531">
    <property type="entry name" value="Bac_rhamnosid_N"/>
    <property type="match status" value="1"/>
</dbReference>
<dbReference type="InterPro" id="IPR013737">
    <property type="entry name" value="Bac_rhamnosid_N"/>
</dbReference>
<dbReference type="PANTHER" id="PTHR33307:SF6">
    <property type="entry name" value="ALPHA-RHAMNOSIDASE (EUROFUNG)-RELATED"/>
    <property type="match status" value="1"/>
</dbReference>
<feature type="domain" description="Alpha-L-rhamnosidase concanavalin-like" evidence="5">
    <location>
        <begin position="396"/>
        <end position="502"/>
    </location>
</feature>
<reference evidence="9" key="1">
    <citation type="submission" date="2021-11" db="EMBL/GenBank/DDBJ databases">
        <title>Genome sequence.</title>
        <authorList>
            <person name="Sun Q."/>
        </authorList>
    </citation>
    <scope>NUCLEOTIDE SEQUENCE</scope>
    <source>
        <strain evidence="9">JC740</strain>
    </source>
</reference>
<dbReference type="PANTHER" id="PTHR33307">
    <property type="entry name" value="ALPHA-RHAMNOSIDASE (EUROFUNG)"/>
    <property type="match status" value="1"/>
</dbReference>
<dbReference type="InterPro" id="IPR035396">
    <property type="entry name" value="Bac_rhamnosid6H"/>
</dbReference>
<dbReference type="EC" id="3.2.1.40" evidence="2"/>
<dbReference type="GO" id="GO:0016787">
    <property type="term" value="F:hydrolase activity"/>
    <property type="evidence" value="ECO:0007669"/>
    <property type="project" value="UniProtKB-KW"/>
</dbReference>
<dbReference type="Gene3D" id="1.50.10.10">
    <property type="match status" value="1"/>
</dbReference>
<evidence type="ECO:0000256" key="1">
    <source>
        <dbReference type="ARBA" id="ARBA00001445"/>
    </source>
</evidence>
<dbReference type="InterPro" id="IPR016007">
    <property type="entry name" value="Alpha_rhamnosid"/>
</dbReference>
<evidence type="ECO:0000256" key="2">
    <source>
        <dbReference type="ARBA" id="ARBA00012652"/>
    </source>
</evidence>
<dbReference type="Pfam" id="PF17389">
    <property type="entry name" value="Bac_rhamnosid6H"/>
    <property type="match status" value="1"/>
</dbReference>
<protein>
    <recommendedName>
        <fullName evidence="2">alpha-L-rhamnosidase</fullName>
        <ecNumber evidence="2">3.2.1.40</ecNumber>
    </recommendedName>
</protein>
<proteinExistence type="predicted"/>
<comment type="caution">
    <text evidence="9">The sequence shown here is derived from an EMBL/GenBank/DDBJ whole genome shotgun (WGS) entry which is preliminary data.</text>
</comment>
<evidence type="ECO:0000259" key="8">
    <source>
        <dbReference type="Pfam" id="PF17390"/>
    </source>
</evidence>
<name>A0ABS8NPI1_9BACT</name>
<evidence type="ECO:0000313" key="10">
    <source>
        <dbReference type="Proteomes" id="UP001430306"/>
    </source>
</evidence>
<dbReference type="InterPro" id="IPR008928">
    <property type="entry name" value="6-hairpin_glycosidase_sf"/>
</dbReference>
<gene>
    <name evidence="9" type="ORF">LOC71_20840</name>
</gene>
<dbReference type="PIRSF" id="PIRSF010631">
    <property type="entry name" value="A-rhamnsds"/>
    <property type="match status" value="1"/>
</dbReference>
<keyword evidence="10" id="KW-1185">Reference proteome</keyword>
<feature type="chain" id="PRO_5045090488" description="alpha-L-rhamnosidase" evidence="4">
    <location>
        <begin position="23"/>
        <end position="1135"/>
    </location>
</feature>
<dbReference type="RefSeq" id="WP_230276440.1">
    <property type="nucleotide sequence ID" value="NZ_JAJKFW010000059.1"/>
</dbReference>
<dbReference type="InterPro" id="IPR008902">
    <property type="entry name" value="Rhamnosid_concanavalin"/>
</dbReference>
<evidence type="ECO:0000256" key="4">
    <source>
        <dbReference type="SAM" id="SignalP"/>
    </source>
</evidence>
<feature type="domain" description="Bacterial alpha-L-rhamnosidase N-terminal" evidence="6">
    <location>
        <begin position="177"/>
        <end position="336"/>
    </location>
</feature>
<evidence type="ECO:0000259" key="6">
    <source>
        <dbReference type="Pfam" id="PF08531"/>
    </source>
</evidence>
<dbReference type="Gene3D" id="2.60.420.10">
    <property type="entry name" value="Maltose phosphorylase, domain 3"/>
    <property type="match status" value="1"/>
</dbReference>
<dbReference type="InterPro" id="IPR035398">
    <property type="entry name" value="Bac_rhamnosid_C"/>
</dbReference>
<keyword evidence="4" id="KW-0732">Signal</keyword>
<dbReference type="Pfam" id="PF17390">
    <property type="entry name" value="Bac_rhamnosid_C"/>
    <property type="match status" value="1"/>
</dbReference>
<dbReference type="Gene3D" id="2.60.120.260">
    <property type="entry name" value="Galactose-binding domain-like"/>
    <property type="match status" value="2"/>
</dbReference>
<accession>A0ABS8NPI1</accession>
<dbReference type="EMBL" id="JAJKFW010000059">
    <property type="protein sequence ID" value="MCC9644728.1"/>
    <property type="molecule type" value="Genomic_DNA"/>
</dbReference>
<dbReference type="InterPro" id="IPR012341">
    <property type="entry name" value="6hp_glycosidase-like_sf"/>
</dbReference>
<evidence type="ECO:0000259" key="7">
    <source>
        <dbReference type="Pfam" id="PF17389"/>
    </source>
</evidence>
<dbReference type="Pfam" id="PF25788">
    <property type="entry name" value="Ig_Rha78A_N"/>
    <property type="match status" value="1"/>
</dbReference>
<evidence type="ECO:0000313" key="9">
    <source>
        <dbReference type="EMBL" id="MCC9644728.1"/>
    </source>
</evidence>
<dbReference type="Pfam" id="PF05592">
    <property type="entry name" value="Bac_rhamnosid"/>
    <property type="match status" value="1"/>
</dbReference>
<dbReference type="SUPFAM" id="SSF48208">
    <property type="entry name" value="Six-hairpin glycosidases"/>
    <property type="match status" value="1"/>
</dbReference>
<sequence>MKTLLPHLFLAAIFFSSAQPLAALEPQRLRCEYLDNPIGIDVAKPRLSWQVASDRNAESQSAYRVLVASTPEQLDANVGDRWDSRKVQSDQTLFVEYAGDPLASRQACHWKVQVWDNDGNSTWSDPASWSMGLLNEDDWSADYISFRDESPIHTDTSTLYLPPARQYRKEFATDRPIKRATVYATALGIYELHLNGQRIGDALFAPGWTDYRQRAYYNTYDVTDLVREGDNAIGAWVADGWYSGYVGFGLLTGIGTEKNGRSTYGKTPAFMSQLEIEFEDGTTQTVASDATWKVTGEGPIREADLLMGEFYDARREMGGWSSPDFEDSSWDTAILAEQNGRVEATFYEFRNPTERGAGVKKVGEARDFGFVRPKLEAFPGVPVRVTEEIPSQSVSELSPNTFVFNLGQNFAGTIRLKVKGKAGEKIRLRFGEMLHPDGRLMTENLRKARATDHYICKGDPEGEVYEPRFTFHGFQYVEVSRDSDEDEAHPTPPLDMVTGLVLHSDTPMASTFQCSDPMVNQLFRNVVWTQRANFLDLPTDCPQRDERMGWTGDVQAYVGTAAYNADIGAFYTKWLRELMESQRQSGAFPGYAPYPFQHGWDFGTAWADAGVICPWTIWQFYGDTRVIDECWEPMTRFMQWRIRTSVDDLGVSHGNAWGDWLSQGEETPLAYIDTVYYAISSRMMAEMAEATGRTKEAKTYRDQRDAIESAFQKKYLNKDGSINVRTQTAQALALFADLVPESQRKDTGEYLAKRLQENGNHMATGFLGTRPLLPVLSNSGQHDLATFLLQSREFPSWGYEIANGATTIWERWDSYTKEDAFGRHNAAMNSFSHYAFGAVCEWMFATLAGIQSDGPGFKRIVIRPLVPSPGSNAMHEPIDWVRASYDSIRGTIRSEWKLSDGNFELNVSIPANTTATVYLPTDDSDSITESGESLSLSKHVRVLRTEDRVAVLSVPSGDYQFSAKSAITAVETPLTSSAPRDTSINPNEIDLTEAKKLESWDFRDPDDLAKWSERKSLEIQRRGDSAFVVATGDDSQMAVKLQQPRSGKLVIEMRATPIQNSTSQFYWSPPGRGFNAQQQTKRLLRKSEKTNAYLFVIPDGLTINKLRFDPFATYDQYANPGEMKIETISVYQLAE</sequence>
<feature type="domain" description="Alpha-L-rhamnosidase six-hairpin glycosidase" evidence="7">
    <location>
        <begin position="508"/>
        <end position="846"/>
    </location>
</feature>
<feature type="domain" description="Alpha-L-rhamnosidase C-terminal" evidence="8">
    <location>
        <begin position="849"/>
        <end position="931"/>
    </location>
</feature>
<evidence type="ECO:0000256" key="3">
    <source>
        <dbReference type="ARBA" id="ARBA00022801"/>
    </source>
</evidence>
<evidence type="ECO:0000259" key="5">
    <source>
        <dbReference type="Pfam" id="PF05592"/>
    </source>
</evidence>
<keyword evidence="3 9" id="KW-0378">Hydrolase</keyword>
<feature type="signal peptide" evidence="4">
    <location>
        <begin position="1"/>
        <end position="22"/>
    </location>
</feature>
<comment type="catalytic activity">
    <reaction evidence="1">
        <text>Hydrolysis of terminal non-reducing alpha-L-rhamnose residues in alpha-L-rhamnosides.</text>
        <dbReference type="EC" id="3.2.1.40"/>
    </reaction>
</comment>
<organism evidence="9 10">
    <name type="scientific">Rhodopirellula halodulae</name>
    <dbReference type="NCBI Taxonomy" id="2894198"/>
    <lineage>
        <taxon>Bacteria</taxon>
        <taxon>Pseudomonadati</taxon>
        <taxon>Planctomycetota</taxon>
        <taxon>Planctomycetia</taxon>
        <taxon>Pirellulales</taxon>
        <taxon>Pirellulaceae</taxon>
        <taxon>Rhodopirellula</taxon>
    </lineage>
</organism>
<dbReference type="Gene3D" id="2.60.40.10">
    <property type="entry name" value="Immunoglobulins"/>
    <property type="match status" value="1"/>
</dbReference>